<feature type="domain" description="ABC transmembrane type-1" evidence="9">
    <location>
        <begin position="358"/>
        <end position="554"/>
    </location>
</feature>
<keyword evidence="2 8" id="KW-0813">Transport</keyword>
<sequence length="573" mass="64373">MKASNKIQKFLTALLIIFLIYFIFMAIINPITAVISESLWSKNGLNLNSIYKVLNSNRAMNAIKNSFVLAITLTITCNVLGLFMVLVTEYFEIKGAKFLRLGYLTSLLMGGLVMNFGYLLVYGKNGFITKLLVQLIPNWDSYWFEGYGAVLFVMTLGCTHIHMLFLRNAIRSIDFNLLEAAKILGSHPIQILFKVALPTILPVLLTLLIMTFQTGLGAFSAPVMIGGKDFQTISPLILTFANRPRSREIAALMSIFLGICQLILLYFLTRNEHKSQFLSVSKTKAKIQKQKITSPLLNTGIHFLAYLLLLLFLLPFIAIILSSFTKAEALRHFTLSFQQFTLQNYVNVLTNIKGYRPILTSIIYSALAAFSAVSLMTIVGRIIQNSSRKFWSFLLEYSFYIPWLIPSLLLALGYLFAYDSPTKLLFGHSVIGSWWILPLAYMVVSLPNSLRYIKASYYGVDNQLEDASKMLGASKIQTFTKIIIPILIPTLLALIAIQFNSLIDDYDLSVFLYRSSNPPLGIEIRKNANPDMNINAQAINAVYSVILMFIKGLALYCVYNSGSQQLNQKAGHL</sequence>
<keyword evidence="7 8" id="KW-0472">Membrane</keyword>
<comment type="subcellular location">
    <subcellularLocation>
        <location evidence="1">Cell inner membrane</location>
        <topology evidence="1">Multi-pass membrane protein</topology>
    </subcellularLocation>
    <subcellularLocation>
        <location evidence="8">Cell membrane</location>
        <topology evidence="8">Multi-pass membrane protein</topology>
    </subcellularLocation>
</comment>
<dbReference type="Pfam" id="PF00528">
    <property type="entry name" value="BPD_transp_1"/>
    <property type="match status" value="2"/>
</dbReference>
<feature type="transmembrane region" description="Helical" evidence="8">
    <location>
        <begin position="12"/>
        <end position="35"/>
    </location>
</feature>
<feature type="transmembrane region" description="Helical" evidence="8">
    <location>
        <begin position="249"/>
        <end position="268"/>
    </location>
</feature>
<feature type="transmembrane region" description="Helical" evidence="8">
    <location>
        <begin position="296"/>
        <end position="321"/>
    </location>
</feature>
<keyword evidence="3" id="KW-1003">Cell membrane</keyword>
<evidence type="ECO:0000256" key="1">
    <source>
        <dbReference type="ARBA" id="ARBA00004429"/>
    </source>
</evidence>
<name>A0ABS0LPI1_9LACT</name>
<feature type="transmembrane region" description="Helical" evidence="8">
    <location>
        <begin position="358"/>
        <end position="379"/>
    </location>
</feature>
<evidence type="ECO:0000256" key="4">
    <source>
        <dbReference type="ARBA" id="ARBA00022519"/>
    </source>
</evidence>
<dbReference type="PROSITE" id="PS50928">
    <property type="entry name" value="ABC_TM1"/>
    <property type="match status" value="2"/>
</dbReference>
<feature type="transmembrane region" description="Helical" evidence="8">
    <location>
        <begin position="67"/>
        <end position="91"/>
    </location>
</feature>
<feature type="transmembrane region" description="Helical" evidence="8">
    <location>
        <begin position="479"/>
        <end position="499"/>
    </location>
</feature>
<feature type="transmembrane region" description="Helical" evidence="8">
    <location>
        <begin position="191"/>
        <end position="212"/>
    </location>
</feature>
<evidence type="ECO:0000256" key="2">
    <source>
        <dbReference type="ARBA" id="ARBA00022448"/>
    </source>
</evidence>
<organism evidence="10 11">
    <name type="scientific">Facklamia lactis</name>
    <dbReference type="NCBI Taxonomy" id="2749967"/>
    <lineage>
        <taxon>Bacteria</taxon>
        <taxon>Bacillati</taxon>
        <taxon>Bacillota</taxon>
        <taxon>Bacilli</taxon>
        <taxon>Lactobacillales</taxon>
        <taxon>Aerococcaceae</taxon>
        <taxon>Facklamia</taxon>
    </lineage>
</organism>
<feature type="transmembrane region" description="Helical" evidence="8">
    <location>
        <begin position="424"/>
        <end position="444"/>
    </location>
</feature>
<dbReference type="SUPFAM" id="SSF161098">
    <property type="entry name" value="MetI-like"/>
    <property type="match status" value="2"/>
</dbReference>
<feature type="transmembrane region" description="Helical" evidence="8">
    <location>
        <begin position="541"/>
        <end position="559"/>
    </location>
</feature>
<dbReference type="EMBL" id="JACBXQ010000002">
    <property type="protein sequence ID" value="MBG9986060.1"/>
    <property type="molecule type" value="Genomic_DNA"/>
</dbReference>
<gene>
    <name evidence="10" type="ORF">HZY91_04025</name>
</gene>
<dbReference type="CDD" id="cd06261">
    <property type="entry name" value="TM_PBP2"/>
    <property type="match status" value="2"/>
</dbReference>
<proteinExistence type="inferred from homology"/>
<accession>A0ABS0LPI1</accession>
<comment type="caution">
    <text evidence="10">The sequence shown here is derived from an EMBL/GenBank/DDBJ whole genome shotgun (WGS) entry which is preliminary data.</text>
</comment>
<reference evidence="10 11" key="1">
    <citation type="submission" date="2020-07" db="EMBL/GenBank/DDBJ databases">
        <title>Facklamia lactis sp. nov., isolated from raw milk.</title>
        <authorList>
            <person name="Doll E.V."/>
            <person name="Huptas C."/>
            <person name="Staib L."/>
            <person name="Wenning M."/>
            <person name="Scherer S."/>
        </authorList>
    </citation>
    <scope>NUCLEOTIDE SEQUENCE [LARGE SCALE GENOMIC DNA]</scope>
    <source>
        <strain evidence="10 11">DSM 111018</strain>
    </source>
</reference>
<evidence type="ECO:0000256" key="5">
    <source>
        <dbReference type="ARBA" id="ARBA00022692"/>
    </source>
</evidence>
<dbReference type="Proteomes" id="UP000721415">
    <property type="component" value="Unassembled WGS sequence"/>
</dbReference>
<comment type="similarity">
    <text evidence="8">Belongs to the binding-protein-dependent transport system permease family.</text>
</comment>
<dbReference type="InterPro" id="IPR000515">
    <property type="entry name" value="MetI-like"/>
</dbReference>
<evidence type="ECO:0000256" key="6">
    <source>
        <dbReference type="ARBA" id="ARBA00022989"/>
    </source>
</evidence>
<dbReference type="InterPro" id="IPR035906">
    <property type="entry name" value="MetI-like_sf"/>
</dbReference>
<evidence type="ECO:0000313" key="10">
    <source>
        <dbReference type="EMBL" id="MBG9986060.1"/>
    </source>
</evidence>
<evidence type="ECO:0000259" key="9">
    <source>
        <dbReference type="PROSITE" id="PS50928"/>
    </source>
</evidence>
<evidence type="ECO:0000256" key="8">
    <source>
        <dbReference type="RuleBase" id="RU363032"/>
    </source>
</evidence>
<keyword evidence="11" id="KW-1185">Reference proteome</keyword>
<feature type="transmembrane region" description="Helical" evidence="8">
    <location>
        <begin position="142"/>
        <end position="166"/>
    </location>
</feature>
<feature type="transmembrane region" description="Helical" evidence="8">
    <location>
        <begin position="399"/>
        <end position="418"/>
    </location>
</feature>
<feature type="domain" description="ABC transmembrane type-1" evidence="9">
    <location>
        <begin position="63"/>
        <end position="268"/>
    </location>
</feature>
<evidence type="ECO:0000313" key="11">
    <source>
        <dbReference type="Proteomes" id="UP000721415"/>
    </source>
</evidence>
<evidence type="ECO:0000256" key="7">
    <source>
        <dbReference type="ARBA" id="ARBA00023136"/>
    </source>
</evidence>
<protein>
    <submittedName>
        <fullName evidence="10">Iron ABC transporter permease</fullName>
    </submittedName>
</protein>
<evidence type="ECO:0000256" key="3">
    <source>
        <dbReference type="ARBA" id="ARBA00022475"/>
    </source>
</evidence>
<dbReference type="PANTHER" id="PTHR43357:SF4">
    <property type="entry name" value="INNER MEMBRANE ABC TRANSPORTER PERMEASE PROTEIN YDCV"/>
    <property type="match status" value="1"/>
</dbReference>
<feature type="transmembrane region" description="Helical" evidence="8">
    <location>
        <begin position="103"/>
        <end position="122"/>
    </location>
</feature>
<keyword evidence="5 8" id="KW-0812">Transmembrane</keyword>
<dbReference type="Gene3D" id="1.10.3720.10">
    <property type="entry name" value="MetI-like"/>
    <property type="match status" value="2"/>
</dbReference>
<dbReference type="PANTHER" id="PTHR43357">
    <property type="entry name" value="INNER MEMBRANE ABC TRANSPORTER PERMEASE PROTEIN YDCV"/>
    <property type="match status" value="1"/>
</dbReference>
<keyword evidence="6 8" id="KW-1133">Transmembrane helix</keyword>
<keyword evidence="4" id="KW-0997">Cell inner membrane</keyword>